<dbReference type="NCBIfam" id="TIGR01460">
    <property type="entry name" value="HAD-SF-IIA"/>
    <property type="match status" value="1"/>
</dbReference>
<comment type="cofactor">
    <cofactor evidence="1">
        <name>Mg(2+)</name>
        <dbReference type="ChEBI" id="CHEBI:18420"/>
    </cofactor>
</comment>
<keyword evidence="3" id="KW-0479">Metal-binding</keyword>
<name>A0ABM6S2E0_9GAMM</name>
<dbReference type="PANTHER" id="PTHR19288:SF46">
    <property type="entry name" value="HALOACID DEHALOGENASE-LIKE HYDROLASE DOMAIN-CONTAINING PROTEIN 2"/>
    <property type="match status" value="1"/>
</dbReference>
<evidence type="ECO:0000256" key="2">
    <source>
        <dbReference type="ARBA" id="ARBA00007958"/>
    </source>
</evidence>
<evidence type="ECO:0000313" key="7">
    <source>
        <dbReference type="Proteomes" id="UP000237673"/>
    </source>
</evidence>
<comment type="similarity">
    <text evidence="2">Belongs to the HAD-like hydrolase superfamily.</text>
</comment>
<evidence type="ECO:0000256" key="5">
    <source>
        <dbReference type="ARBA" id="ARBA00039666"/>
    </source>
</evidence>
<dbReference type="InterPro" id="IPR036412">
    <property type="entry name" value="HAD-like_sf"/>
</dbReference>
<dbReference type="InterPro" id="IPR006357">
    <property type="entry name" value="HAD-SF_hydro_IIA"/>
</dbReference>
<accession>A0ABM6S2E0</accession>
<evidence type="ECO:0000256" key="4">
    <source>
        <dbReference type="ARBA" id="ARBA00022842"/>
    </source>
</evidence>
<dbReference type="GO" id="GO:0016787">
    <property type="term" value="F:hydrolase activity"/>
    <property type="evidence" value="ECO:0007669"/>
    <property type="project" value="UniProtKB-KW"/>
</dbReference>
<sequence>MNKTPEGIIFDIDGTLTLHGEAIPGAVETINRLKAAGFVLRFISNTTGKSAAQLAECLGRLGFNIERGEIETSVTACVYYLGAHCASAKGYLAVPENIRSLFSFVETDAQHPDFVVLGDLDEAFDYAILNKVFNFIRDGAQLIVFHRNPWYFRAGKTWLDSGAFTLALETATQRQAVVTGKPSPVLFNSALASMGLDKSQALMVGDDVTTDIVGARAIGLPTLLVGSGKFRPDDLVRHAIADEAFLPRIADLPSLLNLKA</sequence>
<dbReference type="Pfam" id="PF13242">
    <property type="entry name" value="Hydrolase_like"/>
    <property type="match status" value="1"/>
</dbReference>
<dbReference type="NCBIfam" id="TIGR01458">
    <property type="entry name" value="HAD-SF-IIA-hyp3"/>
    <property type="match status" value="1"/>
</dbReference>
<keyword evidence="7" id="KW-1185">Reference proteome</keyword>
<dbReference type="Proteomes" id="UP000237673">
    <property type="component" value="Chromosome"/>
</dbReference>
<keyword evidence="4" id="KW-0460">Magnesium</keyword>
<dbReference type="Gene3D" id="3.40.50.1000">
    <property type="entry name" value="HAD superfamily/HAD-like"/>
    <property type="match status" value="2"/>
</dbReference>
<reference evidence="6 7" key="1">
    <citation type="submission" date="2018-01" db="EMBL/GenBank/DDBJ databases">
        <title>Complete and assembled Genome of Pantoea calida DSM22759T.</title>
        <authorList>
            <person name="Stevens M.J.A."/>
            <person name="Zurfluh K."/>
            <person name="Stephan R."/>
        </authorList>
    </citation>
    <scope>NUCLEOTIDE SEQUENCE [LARGE SCALE GENOMIC DNA]</scope>
    <source>
        <strain evidence="6 7">DSM 22759</strain>
    </source>
</reference>
<dbReference type="RefSeq" id="WP_084971269.1">
    <property type="nucleotide sequence ID" value="NZ_CP026378.1"/>
</dbReference>
<dbReference type="EMBL" id="CP026378">
    <property type="protein sequence ID" value="AUY25815.1"/>
    <property type="molecule type" value="Genomic_DNA"/>
</dbReference>
<evidence type="ECO:0000256" key="3">
    <source>
        <dbReference type="ARBA" id="ARBA00022723"/>
    </source>
</evidence>
<dbReference type="Pfam" id="PF13344">
    <property type="entry name" value="Hydrolase_6"/>
    <property type="match status" value="1"/>
</dbReference>
<keyword evidence="6" id="KW-0378">Hydrolase</keyword>
<dbReference type="InterPro" id="IPR006355">
    <property type="entry name" value="LHPP/HDHD2"/>
</dbReference>
<dbReference type="SUPFAM" id="SSF56784">
    <property type="entry name" value="HAD-like"/>
    <property type="match status" value="1"/>
</dbReference>
<gene>
    <name evidence="6" type="ORF">C2E16_13430</name>
</gene>
<proteinExistence type="inferred from homology"/>
<protein>
    <recommendedName>
        <fullName evidence="5">Haloacid dehalogenase-like hydrolase domain-containing protein 2</fullName>
    </recommendedName>
</protein>
<dbReference type="PANTHER" id="PTHR19288">
    <property type="entry name" value="4-NITROPHENYLPHOSPHATASE-RELATED"/>
    <property type="match status" value="1"/>
</dbReference>
<evidence type="ECO:0000256" key="1">
    <source>
        <dbReference type="ARBA" id="ARBA00001946"/>
    </source>
</evidence>
<organism evidence="6 7">
    <name type="scientific">Mixta calida</name>
    <dbReference type="NCBI Taxonomy" id="665913"/>
    <lineage>
        <taxon>Bacteria</taxon>
        <taxon>Pseudomonadati</taxon>
        <taxon>Pseudomonadota</taxon>
        <taxon>Gammaproteobacteria</taxon>
        <taxon>Enterobacterales</taxon>
        <taxon>Erwiniaceae</taxon>
        <taxon>Mixta</taxon>
    </lineage>
</organism>
<dbReference type="InterPro" id="IPR023214">
    <property type="entry name" value="HAD_sf"/>
</dbReference>
<evidence type="ECO:0000313" key="6">
    <source>
        <dbReference type="EMBL" id="AUY25815.1"/>
    </source>
</evidence>
<dbReference type="GeneID" id="84633712"/>